<dbReference type="InterPro" id="IPR052396">
    <property type="entry name" value="Meiotic_Drive_Suppr_Kinase"/>
</dbReference>
<dbReference type="GO" id="GO:0004672">
    <property type="term" value="F:protein kinase activity"/>
    <property type="evidence" value="ECO:0007669"/>
    <property type="project" value="InterPro"/>
</dbReference>
<sequence>MEDITTGIPTKSSWKVWLKRKDEYCPFLKDWTDAVPEIEFLELLADAVHSYMFKVRLHGKTYALKLYTVSQPLWSRFETIALVKDAFIVESRAYNSLIERNLGGVVGPHCHGWLAIDKNQEIELDRQFNLSRGYTSTDTGLIHKLKHQGRRPWLGFRQFEKSTDPVRGLLLDYIDGTNLGKATLTSQAASNLRSQLEQLHSLFIAHGDLFPRNIMVARNGRPFLIDFSSAHIYPSVRSRTKEGIEGYMYDEKCALEYYLFQLQQLQRHRKVTLTDALNEEDAYGGRVSSFIEATKEDFVD</sequence>
<accession>A0A5N6U9N8</accession>
<dbReference type="PROSITE" id="PS50011">
    <property type="entry name" value="PROTEIN_KINASE_DOM"/>
    <property type="match status" value="1"/>
</dbReference>
<dbReference type="InterPro" id="IPR011009">
    <property type="entry name" value="Kinase-like_dom_sf"/>
</dbReference>
<dbReference type="EMBL" id="ML742023">
    <property type="protein sequence ID" value="KAE8155333.1"/>
    <property type="molecule type" value="Genomic_DNA"/>
</dbReference>
<dbReference type="InterPro" id="IPR000719">
    <property type="entry name" value="Prot_kinase_dom"/>
</dbReference>
<evidence type="ECO:0000313" key="3">
    <source>
        <dbReference type="Proteomes" id="UP000325780"/>
    </source>
</evidence>
<dbReference type="OrthoDB" id="4482376at2759"/>
<reference evidence="2 3" key="1">
    <citation type="submission" date="2019-04" db="EMBL/GenBank/DDBJ databases">
        <title>Friends and foes A comparative genomics study of 23 Aspergillus species from section Flavi.</title>
        <authorList>
            <consortium name="DOE Joint Genome Institute"/>
            <person name="Kjaerbolling I."/>
            <person name="Vesth T."/>
            <person name="Frisvad J.C."/>
            <person name="Nybo J.L."/>
            <person name="Theobald S."/>
            <person name="Kildgaard S."/>
            <person name="Isbrandt T."/>
            <person name="Kuo A."/>
            <person name="Sato A."/>
            <person name="Lyhne E.K."/>
            <person name="Kogle M.E."/>
            <person name="Wiebenga A."/>
            <person name="Kun R.S."/>
            <person name="Lubbers R.J."/>
            <person name="Makela M.R."/>
            <person name="Barry K."/>
            <person name="Chovatia M."/>
            <person name="Clum A."/>
            <person name="Daum C."/>
            <person name="Haridas S."/>
            <person name="He G."/>
            <person name="LaButti K."/>
            <person name="Lipzen A."/>
            <person name="Mondo S."/>
            <person name="Riley R."/>
            <person name="Salamov A."/>
            <person name="Simmons B.A."/>
            <person name="Magnuson J.K."/>
            <person name="Henrissat B."/>
            <person name="Mortensen U.H."/>
            <person name="Larsen T.O."/>
            <person name="Devries R.P."/>
            <person name="Grigoriev I.V."/>
            <person name="Machida M."/>
            <person name="Baker S.E."/>
            <person name="Andersen M.R."/>
        </authorList>
    </citation>
    <scope>NUCLEOTIDE SEQUENCE [LARGE SCALE GENOMIC DNA]</scope>
    <source>
        <strain evidence="2 3">IBT 18842</strain>
    </source>
</reference>
<organism evidence="2 3">
    <name type="scientific">Aspergillus avenaceus</name>
    <dbReference type="NCBI Taxonomy" id="36643"/>
    <lineage>
        <taxon>Eukaryota</taxon>
        <taxon>Fungi</taxon>
        <taxon>Dikarya</taxon>
        <taxon>Ascomycota</taxon>
        <taxon>Pezizomycotina</taxon>
        <taxon>Eurotiomycetes</taxon>
        <taxon>Eurotiomycetidae</taxon>
        <taxon>Eurotiales</taxon>
        <taxon>Aspergillaceae</taxon>
        <taxon>Aspergillus</taxon>
        <taxon>Aspergillus subgen. Circumdati</taxon>
    </lineage>
</organism>
<dbReference type="PANTHER" id="PTHR37171">
    <property type="entry name" value="SERINE/THREONINE-PROTEIN KINASE YRZF-RELATED"/>
    <property type="match status" value="1"/>
</dbReference>
<proteinExistence type="predicted"/>
<dbReference type="Proteomes" id="UP000325780">
    <property type="component" value="Unassembled WGS sequence"/>
</dbReference>
<dbReference type="Gene3D" id="1.10.510.10">
    <property type="entry name" value="Transferase(Phosphotransferase) domain 1"/>
    <property type="match status" value="1"/>
</dbReference>
<keyword evidence="3" id="KW-1185">Reference proteome</keyword>
<evidence type="ECO:0000313" key="2">
    <source>
        <dbReference type="EMBL" id="KAE8155333.1"/>
    </source>
</evidence>
<dbReference type="PANTHER" id="PTHR37171:SF1">
    <property type="entry name" value="SERINE_THREONINE-PROTEIN KINASE YRZF-RELATED"/>
    <property type="match status" value="1"/>
</dbReference>
<name>A0A5N6U9N8_ASPAV</name>
<evidence type="ECO:0000259" key="1">
    <source>
        <dbReference type="PROSITE" id="PS50011"/>
    </source>
</evidence>
<dbReference type="InterPro" id="IPR025213">
    <property type="entry name" value="Sim4_Fta2"/>
</dbReference>
<dbReference type="GO" id="GO:0005524">
    <property type="term" value="F:ATP binding"/>
    <property type="evidence" value="ECO:0007669"/>
    <property type="project" value="InterPro"/>
</dbReference>
<dbReference type="SUPFAM" id="SSF56112">
    <property type="entry name" value="Protein kinase-like (PK-like)"/>
    <property type="match status" value="1"/>
</dbReference>
<gene>
    <name evidence="2" type="ORF">BDV25DRAFT_135082</name>
</gene>
<dbReference type="AlphaFoldDB" id="A0A5N6U9N8"/>
<dbReference type="Pfam" id="PF13095">
    <property type="entry name" value="FTA2"/>
    <property type="match status" value="1"/>
</dbReference>
<protein>
    <recommendedName>
        <fullName evidence="1">Protein kinase domain-containing protein</fullName>
    </recommendedName>
</protein>
<feature type="domain" description="Protein kinase" evidence="1">
    <location>
        <begin position="38"/>
        <end position="300"/>
    </location>
</feature>